<keyword evidence="2" id="KW-0812">Transmembrane</keyword>
<name>A0A0A0BHL8_9GAMM</name>
<evidence type="ECO:0000313" key="3">
    <source>
        <dbReference type="EMBL" id="KGM07441.1"/>
    </source>
</evidence>
<gene>
    <name evidence="3" type="ORF">LP43_1052</name>
</gene>
<keyword evidence="2" id="KW-1133">Transmembrane helix</keyword>
<feature type="region of interest" description="Disordered" evidence="1">
    <location>
        <begin position="88"/>
        <end position="127"/>
    </location>
</feature>
<dbReference type="RefSeq" id="WP_036312705.1">
    <property type="nucleotide sequence ID" value="NZ_JRQD01000002.1"/>
</dbReference>
<evidence type="ECO:0008006" key="5">
    <source>
        <dbReference type="Google" id="ProtNLM"/>
    </source>
</evidence>
<evidence type="ECO:0000256" key="2">
    <source>
        <dbReference type="SAM" id="Phobius"/>
    </source>
</evidence>
<organism evidence="3 4">
    <name type="scientific">Methylophaga thiooxydans</name>
    <dbReference type="NCBI Taxonomy" id="392484"/>
    <lineage>
        <taxon>Bacteria</taxon>
        <taxon>Pseudomonadati</taxon>
        <taxon>Pseudomonadota</taxon>
        <taxon>Gammaproteobacteria</taxon>
        <taxon>Thiotrichales</taxon>
        <taxon>Piscirickettsiaceae</taxon>
        <taxon>Methylophaga</taxon>
    </lineage>
</organism>
<dbReference type="Pfam" id="PF14333">
    <property type="entry name" value="DUF4389"/>
    <property type="match status" value="1"/>
</dbReference>
<keyword evidence="2" id="KW-0472">Membrane</keyword>
<proteinExistence type="predicted"/>
<reference evidence="3 4" key="1">
    <citation type="submission" date="2014-09" db="EMBL/GenBank/DDBJ databases">
        <authorList>
            <person name="Grob C."/>
            <person name="Taubert M."/>
            <person name="Howat A.M."/>
            <person name="Burns O.J."/>
            <person name="Dixon J.L."/>
            <person name="Chen Y."/>
            <person name="Murrell J.C."/>
        </authorList>
    </citation>
    <scope>NUCLEOTIDE SEQUENCE [LARGE SCALE GENOMIC DNA]</scope>
    <source>
        <strain evidence="3">L4</strain>
    </source>
</reference>
<dbReference type="Proteomes" id="UP000029999">
    <property type="component" value="Unassembled WGS sequence"/>
</dbReference>
<evidence type="ECO:0000256" key="1">
    <source>
        <dbReference type="SAM" id="MobiDB-lite"/>
    </source>
</evidence>
<feature type="transmembrane region" description="Helical" evidence="2">
    <location>
        <begin position="20"/>
        <end position="46"/>
    </location>
</feature>
<protein>
    <recommendedName>
        <fullName evidence="5">Lipase</fullName>
    </recommendedName>
</protein>
<sequence>MKNEQVKQNLSSKGQWLRILYMVLFAVVLYLVMMLVAVIVVVQALFALVTGKPNEDIGDFANDLSTYVYRIVAFLTYSDDRRPFPFNSWEDEVDTKQNNDDDDYQNAVEEMGDAGQPGGDKRNTPDH</sequence>
<dbReference type="InterPro" id="IPR025498">
    <property type="entry name" value="DUF4389"/>
</dbReference>
<accession>A0A0A0BHL8</accession>
<dbReference type="EMBL" id="JRQD01000002">
    <property type="protein sequence ID" value="KGM07441.1"/>
    <property type="molecule type" value="Genomic_DNA"/>
</dbReference>
<evidence type="ECO:0000313" key="4">
    <source>
        <dbReference type="Proteomes" id="UP000029999"/>
    </source>
</evidence>
<dbReference type="STRING" id="392484.LP43_1052"/>
<dbReference type="AlphaFoldDB" id="A0A0A0BHL8"/>
<comment type="caution">
    <text evidence="3">The sequence shown here is derived from an EMBL/GenBank/DDBJ whole genome shotgun (WGS) entry which is preliminary data.</text>
</comment>